<gene>
    <name evidence="2" type="ORF">NB037_15135</name>
</gene>
<accession>A0A9X2ITI6</accession>
<evidence type="ECO:0000313" key="3">
    <source>
        <dbReference type="Proteomes" id="UP001155240"/>
    </source>
</evidence>
<proteinExistence type="predicted"/>
<comment type="caution">
    <text evidence="2">The sequence shown here is derived from an EMBL/GenBank/DDBJ whole genome shotgun (WGS) entry which is preliminary data.</text>
</comment>
<dbReference type="Proteomes" id="UP001155240">
    <property type="component" value="Unassembled WGS sequence"/>
</dbReference>
<sequence>MTPTAPKIHPLQISIDGKAHTTRDPDQEAAALLRLAGRDPKSFDLFLVAKNGVEEKIRDGQIVNLKDDERFVTRQHVRFTIDGEPFDTYDDDQTAAALLRLAGVDPAGYDLARILPTGATESFSDDTIVTLADGDEFVTTKHVGGVA</sequence>
<dbReference type="RefSeq" id="WP_251947067.1">
    <property type="nucleotide sequence ID" value="NZ_JAMRYM010000081.1"/>
</dbReference>
<dbReference type="AlphaFoldDB" id="A0A9X2ITI6"/>
<keyword evidence="3" id="KW-1185">Reference proteome</keyword>
<evidence type="ECO:0000259" key="1">
    <source>
        <dbReference type="Pfam" id="PF14452"/>
    </source>
</evidence>
<reference evidence="2" key="1">
    <citation type="submission" date="2022-06" db="EMBL/GenBank/DDBJ databases">
        <title>Whole genome shotgun sequencing (WGS) of Rathayibacter sp. ZW T2_19, isolated from stored onions (Allium cepa).</title>
        <authorList>
            <person name="Stoll D.A."/>
            <person name="Huch M."/>
        </authorList>
    </citation>
    <scope>NUCLEOTIDE SEQUENCE</scope>
    <source>
        <strain evidence="2">ZW T2_19</strain>
    </source>
</reference>
<protein>
    <submittedName>
        <fullName evidence="2">Multiubiquitin domain-containing protein</fullName>
    </submittedName>
</protein>
<organism evidence="2 3">
    <name type="scientific">Rathayibacter rubneri</name>
    <dbReference type="NCBI Taxonomy" id="2950106"/>
    <lineage>
        <taxon>Bacteria</taxon>
        <taxon>Bacillati</taxon>
        <taxon>Actinomycetota</taxon>
        <taxon>Actinomycetes</taxon>
        <taxon>Micrococcales</taxon>
        <taxon>Microbacteriaceae</taxon>
        <taxon>Rathayibacter</taxon>
    </lineage>
</organism>
<evidence type="ECO:0000313" key="2">
    <source>
        <dbReference type="EMBL" id="MCM6763751.1"/>
    </source>
</evidence>
<dbReference type="EMBL" id="JAMRYM010000081">
    <property type="protein sequence ID" value="MCM6763751.1"/>
    <property type="molecule type" value="Genomic_DNA"/>
</dbReference>
<dbReference type="Pfam" id="PF14452">
    <property type="entry name" value="Multi_ubiq"/>
    <property type="match status" value="2"/>
</dbReference>
<dbReference type="InterPro" id="IPR027802">
    <property type="entry name" value="Multi-ubiquitin_dom"/>
</dbReference>
<feature type="domain" description="Multi-ubiquitin" evidence="1">
    <location>
        <begin position="77"/>
        <end position="140"/>
    </location>
</feature>
<feature type="domain" description="Multi-ubiquitin" evidence="1">
    <location>
        <begin position="12"/>
        <end position="75"/>
    </location>
</feature>
<name>A0A9X2ITI6_9MICO</name>